<feature type="domain" description="RING-type" evidence="5">
    <location>
        <begin position="210"/>
        <end position="257"/>
    </location>
</feature>
<organism evidence="6 7">
    <name type="scientific">Cadophora malorum</name>
    <dbReference type="NCBI Taxonomy" id="108018"/>
    <lineage>
        <taxon>Eukaryota</taxon>
        <taxon>Fungi</taxon>
        <taxon>Dikarya</taxon>
        <taxon>Ascomycota</taxon>
        <taxon>Pezizomycotina</taxon>
        <taxon>Leotiomycetes</taxon>
        <taxon>Helotiales</taxon>
        <taxon>Ploettnerulaceae</taxon>
        <taxon>Cadophora</taxon>
    </lineage>
</organism>
<dbReference type="Proteomes" id="UP000664132">
    <property type="component" value="Unassembled WGS sequence"/>
</dbReference>
<dbReference type="SUPFAM" id="SSF57850">
    <property type="entry name" value="RING/U-box"/>
    <property type="match status" value="1"/>
</dbReference>
<reference evidence="6" key="1">
    <citation type="submission" date="2021-02" db="EMBL/GenBank/DDBJ databases">
        <title>Genome sequence Cadophora malorum strain M34.</title>
        <authorList>
            <person name="Stefanovic E."/>
            <person name="Vu D."/>
            <person name="Scully C."/>
            <person name="Dijksterhuis J."/>
            <person name="Roader J."/>
            <person name="Houbraken J."/>
        </authorList>
    </citation>
    <scope>NUCLEOTIDE SEQUENCE</scope>
    <source>
        <strain evidence="6">M34</strain>
    </source>
</reference>
<dbReference type="Gene3D" id="3.30.40.10">
    <property type="entry name" value="Zinc/RING finger domain, C3HC4 (zinc finger)"/>
    <property type="match status" value="1"/>
</dbReference>
<dbReference type="GO" id="GO:0043161">
    <property type="term" value="P:proteasome-mediated ubiquitin-dependent protein catabolic process"/>
    <property type="evidence" value="ECO:0007669"/>
    <property type="project" value="TreeGrafter"/>
</dbReference>
<evidence type="ECO:0000256" key="1">
    <source>
        <dbReference type="ARBA" id="ARBA00022723"/>
    </source>
</evidence>
<dbReference type="InterPro" id="IPR013083">
    <property type="entry name" value="Znf_RING/FYVE/PHD"/>
</dbReference>
<keyword evidence="1" id="KW-0479">Metal-binding</keyword>
<dbReference type="OrthoDB" id="3801431at2759"/>
<dbReference type="GO" id="GO:0008270">
    <property type="term" value="F:zinc ion binding"/>
    <property type="evidence" value="ECO:0007669"/>
    <property type="project" value="UniProtKB-KW"/>
</dbReference>
<dbReference type="PROSITE" id="PS50089">
    <property type="entry name" value="ZF_RING_2"/>
    <property type="match status" value="1"/>
</dbReference>
<sequence length="340" mass="39291">MCKHLQLYHKSCQHNGLSKNIICFPDDPDFEPNFSTLEYQELDKYPMPDYCPSCLLESGDFDGILGLHQRWEMLQCDAFNQFGTTEALAYADKVWKIAESDKYNYGEPEYFAAYLSPHGSSRETQAFLLWLLNHLKVSFWHQIVKNHESPSRFRRQLLIQLQNYQIVNYSQHARDVWDPVQAAKDHRGEVFKTMVEHPSITTLSDDEIICVICHESLGVTKPDGLRQSVVKTSCNHLFGEQCLSSWIEDNATCPLCRHPLLTLRDGVDRYLEHVRAVREAIGIPNWLVNLSGLSLAETRRISQESVEADALYLTRRGIPQRVQELSRDAYSYRNFGFLLT</sequence>
<name>A0A8H7TMP9_9HELO</name>
<dbReference type="InterPro" id="IPR050731">
    <property type="entry name" value="HRD1_E3_ubiq-ligases"/>
</dbReference>
<comment type="caution">
    <text evidence="6">The sequence shown here is derived from an EMBL/GenBank/DDBJ whole genome shotgun (WGS) entry which is preliminary data.</text>
</comment>
<evidence type="ECO:0000256" key="2">
    <source>
        <dbReference type="ARBA" id="ARBA00022771"/>
    </source>
</evidence>
<evidence type="ECO:0000259" key="5">
    <source>
        <dbReference type="PROSITE" id="PS50089"/>
    </source>
</evidence>
<evidence type="ECO:0000256" key="3">
    <source>
        <dbReference type="ARBA" id="ARBA00022833"/>
    </source>
</evidence>
<gene>
    <name evidence="6" type="ORF">IFR04_005247</name>
</gene>
<evidence type="ECO:0000256" key="4">
    <source>
        <dbReference type="PROSITE-ProRule" id="PRU00175"/>
    </source>
</evidence>
<dbReference type="SMART" id="SM00184">
    <property type="entry name" value="RING"/>
    <property type="match status" value="1"/>
</dbReference>
<dbReference type="AlphaFoldDB" id="A0A8H7TMP9"/>
<proteinExistence type="predicted"/>
<keyword evidence="3" id="KW-0862">Zinc</keyword>
<evidence type="ECO:0000313" key="6">
    <source>
        <dbReference type="EMBL" id="KAG4421628.1"/>
    </source>
</evidence>
<protein>
    <recommendedName>
        <fullName evidence="5">RING-type domain-containing protein</fullName>
    </recommendedName>
</protein>
<keyword evidence="7" id="KW-1185">Reference proteome</keyword>
<dbReference type="EMBL" id="JAFJYH010000062">
    <property type="protein sequence ID" value="KAG4421628.1"/>
    <property type="molecule type" value="Genomic_DNA"/>
</dbReference>
<evidence type="ECO:0000313" key="7">
    <source>
        <dbReference type="Proteomes" id="UP000664132"/>
    </source>
</evidence>
<dbReference type="GO" id="GO:0012505">
    <property type="term" value="C:endomembrane system"/>
    <property type="evidence" value="ECO:0007669"/>
    <property type="project" value="TreeGrafter"/>
</dbReference>
<dbReference type="InterPro" id="IPR001841">
    <property type="entry name" value="Znf_RING"/>
</dbReference>
<dbReference type="Pfam" id="PF13639">
    <property type="entry name" value="zf-RING_2"/>
    <property type="match status" value="1"/>
</dbReference>
<accession>A0A8H7TMP9</accession>
<dbReference type="GO" id="GO:0061630">
    <property type="term" value="F:ubiquitin protein ligase activity"/>
    <property type="evidence" value="ECO:0007669"/>
    <property type="project" value="TreeGrafter"/>
</dbReference>
<dbReference type="PANTHER" id="PTHR22763">
    <property type="entry name" value="RING ZINC FINGER PROTEIN"/>
    <property type="match status" value="1"/>
</dbReference>
<keyword evidence="2 4" id="KW-0863">Zinc-finger</keyword>